<dbReference type="RefSeq" id="WP_073035875.1">
    <property type="nucleotide sequence ID" value="NZ_FQVB01000003.1"/>
</dbReference>
<evidence type="ECO:0000256" key="1">
    <source>
        <dbReference type="ARBA" id="ARBA00009320"/>
    </source>
</evidence>
<dbReference type="GO" id="GO:0008696">
    <property type="term" value="F:4-amino-4-deoxychorismate lyase activity"/>
    <property type="evidence" value="ECO:0007669"/>
    <property type="project" value="TreeGrafter"/>
</dbReference>
<name>A0A1M4SEJ3_9BACT</name>
<dbReference type="Gene3D" id="3.20.10.10">
    <property type="entry name" value="D-amino Acid Aminotransferase, subunit A, domain 2"/>
    <property type="match status" value="1"/>
</dbReference>
<dbReference type="EMBL" id="FQVB01000003">
    <property type="protein sequence ID" value="SHE30616.1"/>
    <property type="molecule type" value="Genomic_DNA"/>
</dbReference>
<evidence type="ECO:0000313" key="3">
    <source>
        <dbReference type="Proteomes" id="UP000184076"/>
    </source>
</evidence>
<gene>
    <name evidence="2" type="ORF">SAMN02745206_00077</name>
</gene>
<dbReference type="InterPro" id="IPR043131">
    <property type="entry name" value="BCAT-like_N"/>
</dbReference>
<dbReference type="OrthoDB" id="9805628at2"/>
<keyword evidence="2" id="KW-0808">Transferase</keyword>
<dbReference type="InterPro" id="IPR050571">
    <property type="entry name" value="Class-IV_PLP-Dep_Aminotrnsfr"/>
</dbReference>
<dbReference type="GO" id="GO:0005829">
    <property type="term" value="C:cytosol"/>
    <property type="evidence" value="ECO:0007669"/>
    <property type="project" value="TreeGrafter"/>
</dbReference>
<dbReference type="InterPro" id="IPR043132">
    <property type="entry name" value="BCAT-like_C"/>
</dbReference>
<organism evidence="2 3">
    <name type="scientific">Desulfacinum infernum DSM 9756</name>
    <dbReference type="NCBI Taxonomy" id="1121391"/>
    <lineage>
        <taxon>Bacteria</taxon>
        <taxon>Pseudomonadati</taxon>
        <taxon>Thermodesulfobacteriota</taxon>
        <taxon>Syntrophobacteria</taxon>
        <taxon>Syntrophobacterales</taxon>
        <taxon>Syntrophobacteraceae</taxon>
        <taxon>Desulfacinum</taxon>
    </lineage>
</organism>
<dbReference type="Pfam" id="PF01063">
    <property type="entry name" value="Aminotran_4"/>
    <property type="match status" value="1"/>
</dbReference>
<keyword evidence="3" id="KW-1185">Reference proteome</keyword>
<reference evidence="3" key="1">
    <citation type="submission" date="2016-11" db="EMBL/GenBank/DDBJ databases">
        <authorList>
            <person name="Varghese N."/>
            <person name="Submissions S."/>
        </authorList>
    </citation>
    <scope>NUCLEOTIDE SEQUENCE [LARGE SCALE GENOMIC DNA]</scope>
    <source>
        <strain evidence="3">DSM 9756</strain>
    </source>
</reference>
<dbReference type="InterPro" id="IPR001544">
    <property type="entry name" value="Aminotrans_IV"/>
</dbReference>
<proteinExistence type="inferred from homology"/>
<sequence>MTDKSGRILWLNGSFVAEDDARVSPLDRGFLYGDALFETLRAQDGQPLYVADHLKRLRDGCRQLRLDWAGTPRFLPEDARLWRDQLEELLGRNGLTEGTARIRIQITRGRAEGLGLPAPHAPTLLAMAAPYHPPSERDYEQGRRLHLVEGIFTPPLSPFKTCNYLAYLQAGQAARDAGFDEALLKDKDGTLAETSTGSLLFLKEGTCTLSASPFRLPGTAEQRIACMLHDDGWQVIRAPVTEKDIPSYEALWITNSLMGILPVRAVDQYRFPRLFRRKAARYRERFFREGRLA</sequence>
<dbReference type="PANTHER" id="PTHR42743:SF2">
    <property type="entry name" value="AMINODEOXYCHORISMATE LYASE"/>
    <property type="match status" value="1"/>
</dbReference>
<dbReference type="AlphaFoldDB" id="A0A1M4SEJ3"/>
<keyword evidence="2" id="KW-0032">Aminotransferase</keyword>
<dbReference type="GO" id="GO:0008153">
    <property type="term" value="P:4-aminobenzoate biosynthetic process"/>
    <property type="evidence" value="ECO:0007669"/>
    <property type="project" value="TreeGrafter"/>
</dbReference>
<dbReference type="STRING" id="1121391.SAMN02745206_00077"/>
<dbReference type="SUPFAM" id="SSF56752">
    <property type="entry name" value="D-aminoacid aminotransferase-like PLP-dependent enzymes"/>
    <property type="match status" value="1"/>
</dbReference>
<dbReference type="Proteomes" id="UP000184076">
    <property type="component" value="Unassembled WGS sequence"/>
</dbReference>
<dbReference type="Gene3D" id="3.30.470.10">
    <property type="match status" value="1"/>
</dbReference>
<dbReference type="PANTHER" id="PTHR42743">
    <property type="entry name" value="AMINO-ACID AMINOTRANSFERASE"/>
    <property type="match status" value="1"/>
</dbReference>
<accession>A0A1M4SEJ3</accession>
<evidence type="ECO:0000313" key="2">
    <source>
        <dbReference type="EMBL" id="SHE30616.1"/>
    </source>
</evidence>
<dbReference type="GO" id="GO:0008483">
    <property type="term" value="F:transaminase activity"/>
    <property type="evidence" value="ECO:0007669"/>
    <property type="project" value="UniProtKB-KW"/>
</dbReference>
<comment type="similarity">
    <text evidence="1">Belongs to the class-IV pyridoxal-phosphate-dependent aminotransferase family.</text>
</comment>
<protein>
    <submittedName>
        <fullName evidence="2">Branched-chain amino acid aminotransferase</fullName>
    </submittedName>
</protein>
<dbReference type="InterPro" id="IPR036038">
    <property type="entry name" value="Aminotransferase-like"/>
</dbReference>